<keyword evidence="2" id="KW-0238">DNA-binding</keyword>
<dbReference type="InterPro" id="IPR003313">
    <property type="entry name" value="AraC-bd"/>
</dbReference>
<dbReference type="PRINTS" id="PR00032">
    <property type="entry name" value="HTHARAC"/>
</dbReference>
<keyword evidence="7" id="KW-1185">Reference proteome</keyword>
<evidence type="ECO:0000259" key="5">
    <source>
        <dbReference type="PROSITE" id="PS01124"/>
    </source>
</evidence>
<dbReference type="SUPFAM" id="SSF51215">
    <property type="entry name" value="Regulatory protein AraC"/>
    <property type="match status" value="1"/>
</dbReference>
<keyword evidence="4" id="KW-0804">Transcription</keyword>
<dbReference type="PANTHER" id="PTHR46796">
    <property type="entry name" value="HTH-TYPE TRANSCRIPTIONAL ACTIVATOR RHAS-RELATED"/>
    <property type="match status" value="1"/>
</dbReference>
<protein>
    <submittedName>
        <fullName evidence="6">AraC family transcriptional regulator</fullName>
    </submittedName>
</protein>
<dbReference type="AlphaFoldDB" id="A0A841TZY1"/>
<evidence type="ECO:0000256" key="2">
    <source>
        <dbReference type="ARBA" id="ARBA00023125"/>
    </source>
</evidence>
<evidence type="ECO:0000256" key="4">
    <source>
        <dbReference type="ARBA" id="ARBA00023163"/>
    </source>
</evidence>
<dbReference type="Pfam" id="PF02311">
    <property type="entry name" value="AraC_binding"/>
    <property type="match status" value="1"/>
</dbReference>
<evidence type="ECO:0000256" key="1">
    <source>
        <dbReference type="ARBA" id="ARBA00023015"/>
    </source>
</evidence>
<keyword evidence="3" id="KW-0010">Activator</keyword>
<dbReference type="SUPFAM" id="SSF46689">
    <property type="entry name" value="Homeodomain-like"/>
    <property type="match status" value="2"/>
</dbReference>
<evidence type="ECO:0000313" key="6">
    <source>
        <dbReference type="EMBL" id="MBB6694107.1"/>
    </source>
</evidence>
<dbReference type="InterPro" id="IPR018062">
    <property type="entry name" value="HTH_AraC-typ_CS"/>
</dbReference>
<evidence type="ECO:0000256" key="3">
    <source>
        <dbReference type="ARBA" id="ARBA00023159"/>
    </source>
</evidence>
<dbReference type="CDD" id="cd06986">
    <property type="entry name" value="cupin_MmsR-like_N"/>
    <property type="match status" value="1"/>
</dbReference>
<dbReference type="RefSeq" id="WP_185138079.1">
    <property type="nucleotide sequence ID" value="NZ_JACJVR010000085.1"/>
</dbReference>
<accession>A0A841TZY1</accession>
<gene>
    <name evidence="6" type="ORF">H7B90_22140</name>
</gene>
<dbReference type="PROSITE" id="PS00041">
    <property type="entry name" value="HTH_ARAC_FAMILY_1"/>
    <property type="match status" value="1"/>
</dbReference>
<evidence type="ECO:0000313" key="7">
    <source>
        <dbReference type="Proteomes" id="UP000553776"/>
    </source>
</evidence>
<dbReference type="InterPro" id="IPR009057">
    <property type="entry name" value="Homeodomain-like_sf"/>
</dbReference>
<name>A0A841TZY1_9BACL</name>
<dbReference type="Proteomes" id="UP000553776">
    <property type="component" value="Unassembled WGS sequence"/>
</dbReference>
<dbReference type="InterPro" id="IPR020449">
    <property type="entry name" value="Tscrpt_reg_AraC-type_HTH"/>
</dbReference>
<dbReference type="Pfam" id="PF12833">
    <property type="entry name" value="HTH_18"/>
    <property type="match status" value="1"/>
</dbReference>
<dbReference type="InterPro" id="IPR018060">
    <property type="entry name" value="HTH_AraC"/>
</dbReference>
<feature type="domain" description="HTH araC/xylS-type" evidence="5">
    <location>
        <begin position="176"/>
        <end position="274"/>
    </location>
</feature>
<dbReference type="Gene3D" id="2.60.120.280">
    <property type="entry name" value="Regulatory protein AraC"/>
    <property type="match status" value="1"/>
</dbReference>
<sequence>MTTFHYNPDKPHREDPDLYVTHWGKEDCAPGHSFGPGIREMYKVHCVHRGHGTVRVGGHEYKLTAGQAFMIYPNVVIQYEADESDPWTYSYCAFYGARAKELLDRTRLAPEKPVFPMDLQVMPSLYEQLTEALEREINRDLRLGAVLYRFLAALTEVAPAMPSAQPGSRKHHSYILRAMEFMHAHYSEPISIARLAADLGLDRKYLSAIFKEAKGIPPQRYLMEFRMNKASELLRGSGFSVGEIARSVGYEDALLFSKMFKKFTGRSPSEYRTEEMANF</sequence>
<dbReference type="GO" id="GO:0003700">
    <property type="term" value="F:DNA-binding transcription factor activity"/>
    <property type="evidence" value="ECO:0007669"/>
    <property type="project" value="InterPro"/>
</dbReference>
<dbReference type="SMART" id="SM00342">
    <property type="entry name" value="HTH_ARAC"/>
    <property type="match status" value="1"/>
</dbReference>
<dbReference type="EMBL" id="JACJVR010000085">
    <property type="protein sequence ID" value="MBB6694107.1"/>
    <property type="molecule type" value="Genomic_DNA"/>
</dbReference>
<keyword evidence="1" id="KW-0805">Transcription regulation</keyword>
<reference evidence="6 7" key="1">
    <citation type="submission" date="2020-08" db="EMBL/GenBank/DDBJ databases">
        <title>Cohnella phylogeny.</title>
        <authorList>
            <person name="Dunlap C."/>
        </authorList>
    </citation>
    <scope>NUCLEOTIDE SEQUENCE [LARGE SCALE GENOMIC DNA]</scope>
    <source>
        <strain evidence="6 7">DSM 25239</strain>
    </source>
</reference>
<comment type="caution">
    <text evidence="6">The sequence shown here is derived from an EMBL/GenBank/DDBJ whole genome shotgun (WGS) entry which is preliminary data.</text>
</comment>
<dbReference type="GO" id="GO:0043565">
    <property type="term" value="F:sequence-specific DNA binding"/>
    <property type="evidence" value="ECO:0007669"/>
    <property type="project" value="InterPro"/>
</dbReference>
<dbReference type="Gene3D" id="1.10.10.60">
    <property type="entry name" value="Homeodomain-like"/>
    <property type="match status" value="2"/>
</dbReference>
<dbReference type="InterPro" id="IPR037923">
    <property type="entry name" value="HTH-like"/>
</dbReference>
<dbReference type="PROSITE" id="PS01124">
    <property type="entry name" value="HTH_ARAC_FAMILY_2"/>
    <property type="match status" value="1"/>
</dbReference>
<proteinExistence type="predicted"/>
<organism evidence="6 7">
    <name type="scientific">Cohnella xylanilytica</name>
    <dbReference type="NCBI Taxonomy" id="557555"/>
    <lineage>
        <taxon>Bacteria</taxon>
        <taxon>Bacillati</taxon>
        <taxon>Bacillota</taxon>
        <taxon>Bacilli</taxon>
        <taxon>Bacillales</taxon>
        <taxon>Paenibacillaceae</taxon>
        <taxon>Cohnella</taxon>
    </lineage>
</organism>
<dbReference type="InterPro" id="IPR050204">
    <property type="entry name" value="AraC_XylS_family_regulators"/>
</dbReference>